<comment type="similarity">
    <text evidence="2">Belongs to the universal ribosomal protein uS4 family.</text>
</comment>
<organism evidence="10 11">
    <name type="scientific">Acrasis kona</name>
    <dbReference type="NCBI Taxonomy" id="1008807"/>
    <lineage>
        <taxon>Eukaryota</taxon>
        <taxon>Discoba</taxon>
        <taxon>Heterolobosea</taxon>
        <taxon>Tetramitia</taxon>
        <taxon>Eutetramitia</taxon>
        <taxon>Acrasidae</taxon>
        <taxon>Acrasis</taxon>
    </lineage>
</organism>
<comment type="caution">
    <text evidence="10">The sequence shown here is derived from an EMBL/GenBank/DDBJ whole genome shotgun (WGS) entry which is preliminary data.</text>
</comment>
<dbReference type="SMART" id="SM00363">
    <property type="entry name" value="S4"/>
    <property type="match status" value="1"/>
</dbReference>
<evidence type="ECO:0000259" key="9">
    <source>
        <dbReference type="SMART" id="SM01390"/>
    </source>
</evidence>
<dbReference type="GO" id="GO:0034457">
    <property type="term" value="C:Mpp10 complex"/>
    <property type="evidence" value="ECO:0007669"/>
    <property type="project" value="TreeGrafter"/>
</dbReference>
<evidence type="ECO:0000256" key="1">
    <source>
        <dbReference type="ARBA" id="ARBA00004604"/>
    </source>
</evidence>
<dbReference type="InterPro" id="IPR036986">
    <property type="entry name" value="S4_RNA-bd_sf"/>
</dbReference>
<evidence type="ECO:0000256" key="7">
    <source>
        <dbReference type="PROSITE-ProRule" id="PRU00182"/>
    </source>
</evidence>
<evidence type="ECO:0000313" key="11">
    <source>
        <dbReference type="Proteomes" id="UP001431209"/>
    </source>
</evidence>
<gene>
    <name evidence="10" type="ORF">AKO1_011565</name>
</gene>
<evidence type="ECO:0000256" key="2">
    <source>
        <dbReference type="ARBA" id="ARBA00007465"/>
    </source>
</evidence>
<dbReference type="Proteomes" id="UP001431209">
    <property type="component" value="Unassembled WGS sequence"/>
</dbReference>
<dbReference type="PANTHER" id="PTHR11831:SF1">
    <property type="entry name" value="U3 SMALL NUCLEOLAR RIBONUCLEOPROTEIN PROTEIN IMP3"/>
    <property type="match status" value="1"/>
</dbReference>
<dbReference type="PROSITE" id="PS50889">
    <property type="entry name" value="S4"/>
    <property type="match status" value="1"/>
</dbReference>
<dbReference type="EMBL" id="JAOPGA020001597">
    <property type="protein sequence ID" value="KAL0489727.1"/>
    <property type="molecule type" value="Genomic_DNA"/>
</dbReference>
<dbReference type="PANTHER" id="PTHR11831">
    <property type="entry name" value="30S 40S RIBOSOMAL PROTEIN"/>
    <property type="match status" value="1"/>
</dbReference>
<keyword evidence="11" id="KW-1185">Reference proteome</keyword>
<dbReference type="Pfam" id="PF00163">
    <property type="entry name" value="Ribosomal_S4"/>
    <property type="match status" value="1"/>
</dbReference>
<dbReference type="GO" id="GO:0032040">
    <property type="term" value="C:small-subunit processome"/>
    <property type="evidence" value="ECO:0007669"/>
    <property type="project" value="TreeGrafter"/>
</dbReference>
<dbReference type="InterPro" id="IPR002942">
    <property type="entry name" value="S4_RNA-bd"/>
</dbReference>
<dbReference type="CDD" id="cd00165">
    <property type="entry name" value="S4"/>
    <property type="match status" value="1"/>
</dbReference>
<dbReference type="Gene3D" id="3.10.290.10">
    <property type="entry name" value="RNA-binding S4 domain"/>
    <property type="match status" value="1"/>
</dbReference>
<protein>
    <submittedName>
        <fullName evidence="10">U3 small nucleolar ribonucleoprotein IMP3</fullName>
    </submittedName>
</protein>
<name>A0AAW2ZM29_9EUKA</name>
<dbReference type="GO" id="GO:0042274">
    <property type="term" value="P:ribosomal small subunit biogenesis"/>
    <property type="evidence" value="ECO:0007669"/>
    <property type="project" value="TreeGrafter"/>
</dbReference>
<evidence type="ECO:0000256" key="6">
    <source>
        <dbReference type="ARBA" id="ARBA00023274"/>
    </source>
</evidence>
<evidence type="ECO:0000256" key="5">
    <source>
        <dbReference type="ARBA" id="ARBA00023242"/>
    </source>
</evidence>
<reference evidence="10 11" key="1">
    <citation type="submission" date="2024-03" db="EMBL/GenBank/DDBJ databases">
        <title>The Acrasis kona genome and developmental transcriptomes reveal deep origins of eukaryotic multicellular pathways.</title>
        <authorList>
            <person name="Sheikh S."/>
            <person name="Fu C.-J."/>
            <person name="Brown M.W."/>
            <person name="Baldauf S.L."/>
        </authorList>
    </citation>
    <scope>NUCLEOTIDE SEQUENCE [LARGE SCALE GENOMIC DNA]</scope>
    <source>
        <strain evidence="10 11">ATCC MYA-3509</strain>
    </source>
</reference>
<dbReference type="Pfam" id="PF01479">
    <property type="entry name" value="S4"/>
    <property type="match status" value="1"/>
</dbReference>
<accession>A0AAW2ZM29</accession>
<proteinExistence type="inferred from homology"/>
<keyword evidence="4 7" id="KW-0694">RNA-binding</keyword>
<evidence type="ECO:0000259" key="8">
    <source>
        <dbReference type="SMART" id="SM00363"/>
    </source>
</evidence>
<dbReference type="GO" id="GO:0006364">
    <property type="term" value="P:rRNA processing"/>
    <property type="evidence" value="ECO:0007669"/>
    <property type="project" value="TreeGrafter"/>
</dbReference>
<comment type="subcellular location">
    <subcellularLocation>
        <location evidence="1">Nucleus</location>
        <location evidence="1">Nucleolus</location>
    </subcellularLocation>
</comment>
<sequence length="193" mass="23261">MPKVRELKFHEQKLLKKVDFLNWKSDNIKEEYRVYMLKMIHKYKLRDQKEFFNYQRIATITNEAVQSIRDLPDKEYLAFKKEQFELLSVKLYQMGVLDSVDELDRLNKLTVGRFCRRRVSYLLKVMHFAETVTYANDYIRHGHVRIGPNVVNDPAFLVPRNLEDFITWTNDSSIKKTIKNFNEDYDAYEMLDC</sequence>
<dbReference type="SMART" id="SM01390">
    <property type="entry name" value="Ribosomal_S4"/>
    <property type="match status" value="1"/>
</dbReference>
<dbReference type="InterPro" id="IPR001912">
    <property type="entry name" value="Ribosomal_uS4_N"/>
</dbReference>
<keyword evidence="6 10" id="KW-0687">Ribonucleoprotein</keyword>
<feature type="domain" description="RNA-binding S4" evidence="8">
    <location>
        <begin position="117"/>
        <end position="183"/>
    </location>
</feature>
<evidence type="ECO:0000313" key="10">
    <source>
        <dbReference type="EMBL" id="KAL0489727.1"/>
    </source>
</evidence>
<dbReference type="SUPFAM" id="SSF55174">
    <property type="entry name" value="Alpha-L RNA-binding motif"/>
    <property type="match status" value="1"/>
</dbReference>
<dbReference type="AlphaFoldDB" id="A0AAW2ZM29"/>
<keyword evidence="3" id="KW-0690">Ribosome biogenesis</keyword>
<feature type="domain" description="Small ribosomal subunit protein uS4 N-terminal" evidence="9">
    <location>
        <begin position="6"/>
        <end position="116"/>
    </location>
</feature>
<dbReference type="GO" id="GO:0019843">
    <property type="term" value="F:rRNA binding"/>
    <property type="evidence" value="ECO:0007669"/>
    <property type="project" value="InterPro"/>
</dbReference>
<evidence type="ECO:0000256" key="3">
    <source>
        <dbReference type="ARBA" id="ARBA00022517"/>
    </source>
</evidence>
<evidence type="ECO:0000256" key="4">
    <source>
        <dbReference type="ARBA" id="ARBA00022884"/>
    </source>
</evidence>
<keyword evidence="5" id="KW-0539">Nucleus</keyword>
<dbReference type="InterPro" id="IPR022801">
    <property type="entry name" value="Ribosomal_uS4"/>
</dbReference>
<dbReference type="GO" id="GO:0030515">
    <property type="term" value="F:snoRNA binding"/>
    <property type="evidence" value="ECO:0007669"/>
    <property type="project" value="TreeGrafter"/>
</dbReference>